<dbReference type="PANTHER" id="PTHR47723">
    <property type="entry name" value="OS05G0353850 PROTEIN"/>
    <property type="match status" value="1"/>
</dbReference>
<organism evidence="2 3">
    <name type="scientific">Colocasia esculenta</name>
    <name type="common">Wild taro</name>
    <name type="synonym">Arum esculentum</name>
    <dbReference type="NCBI Taxonomy" id="4460"/>
    <lineage>
        <taxon>Eukaryota</taxon>
        <taxon>Viridiplantae</taxon>
        <taxon>Streptophyta</taxon>
        <taxon>Embryophyta</taxon>
        <taxon>Tracheophyta</taxon>
        <taxon>Spermatophyta</taxon>
        <taxon>Magnoliopsida</taxon>
        <taxon>Liliopsida</taxon>
        <taxon>Araceae</taxon>
        <taxon>Aroideae</taxon>
        <taxon>Colocasieae</taxon>
        <taxon>Colocasia</taxon>
    </lineage>
</organism>
<accession>A0A843XPG8</accession>
<gene>
    <name evidence="2" type="ORF">Taro_054094</name>
</gene>
<dbReference type="InterPro" id="IPR053151">
    <property type="entry name" value="RNase_H-like"/>
</dbReference>
<feature type="domain" description="RNase H type-1" evidence="1">
    <location>
        <begin position="211"/>
        <end position="269"/>
    </location>
</feature>
<comment type="caution">
    <text evidence="2">The sequence shown here is derived from an EMBL/GenBank/DDBJ whole genome shotgun (WGS) entry which is preliminary data.</text>
</comment>
<dbReference type="EMBL" id="NMUH01010556">
    <property type="protein sequence ID" value="MQM21063.1"/>
    <property type="molecule type" value="Genomic_DNA"/>
</dbReference>
<dbReference type="GO" id="GO:0004523">
    <property type="term" value="F:RNA-DNA hybrid ribonuclease activity"/>
    <property type="evidence" value="ECO:0007669"/>
    <property type="project" value="InterPro"/>
</dbReference>
<evidence type="ECO:0000313" key="2">
    <source>
        <dbReference type="EMBL" id="MQM21063.1"/>
    </source>
</evidence>
<name>A0A843XPG8_COLES</name>
<dbReference type="GO" id="GO:0003676">
    <property type="term" value="F:nucleic acid binding"/>
    <property type="evidence" value="ECO:0007669"/>
    <property type="project" value="InterPro"/>
</dbReference>
<dbReference type="OrthoDB" id="1741277at2759"/>
<evidence type="ECO:0000313" key="3">
    <source>
        <dbReference type="Proteomes" id="UP000652761"/>
    </source>
</evidence>
<dbReference type="InterPro" id="IPR036397">
    <property type="entry name" value="RNaseH_sf"/>
</dbReference>
<proteinExistence type="predicted"/>
<dbReference type="Proteomes" id="UP000652761">
    <property type="component" value="Unassembled WGS sequence"/>
</dbReference>
<dbReference type="Pfam" id="PF13456">
    <property type="entry name" value="RVT_3"/>
    <property type="match status" value="1"/>
</dbReference>
<dbReference type="Gene3D" id="3.30.420.10">
    <property type="entry name" value="Ribonuclease H-like superfamily/Ribonuclease H"/>
    <property type="match status" value="1"/>
</dbReference>
<reference evidence="2" key="1">
    <citation type="submission" date="2017-07" db="EMBL/GenBank/DDBJ databases">
        <title>Taro Niue Genome Assembly and Annotation.</title>
        <authorList>
            <person name="Atibalentja N."/>
            <person name="Keating K."/>
            <person name="Fields C.J."/>
        </authorList>
    </citation>
    <scope>NUCLEOTIDE SEQUENCE</scope>
    <source>
        <strain evidence="2">Niue_2</strain>
        <tissue evidence="2">Leaf</tissue>
    </source>
</reference>
<dbReference type="InterPro" id="IPR002156">
    <property type="entry name" value="RNaseH_domain"/>
</dbReference>
<dbReference type="InterPro" id="IPR012337">
    <property type="entry name" value="RNaseH-like_sf"/>
</dbReference>
<dbReference type="PANTHER" id="PTHR47723:SF19">
    <property type="entry name" value="POLYNUCLEOTIDYL TRANSFERASE, RIBONUCLEASE H-LIKE SUPERFAMILY PROTEIN"/>
    <property type="match status" value="1"/>
</dbReference>
<dbReference type="AlphaFoldDB" id="A0A843XPG8"/>
<protein>
    <recommendedName>
        <fullName evidence="1">RNase H type-1 domain-containing protein</fullName>
    </recommendedName>
</protein>
<dbReference type="SUPFAM" id="SSF53098">
    <property type="entry name" value="Ribonuclease H-like"/>
    <property type="match status" value="1"/>
</dbReference>
<sequence>MANRRDWGGGVDDSEESTHQMIERMWESITYIRTRLDQQLPGQPSGVAPLVTEEIMLEPLVPPYGVEAPLAAPLPPVVPVRPASVEKSTMIVERFLHLQPPTYSRGPSLDTAEHWIHEIERVFVTMRCPQANRRPISKAHAQILLSYNVKPNVKLKQPILVHWCPPSTHFCLNVDGASRGSSGPCGGGGSIRDERGNFRLGFAENNVILSTVLTDSTALVVSIQRKAPPSWSVLPWWHNMMKMIEDLNYQVSHIYREGNQVLDSLASHACLSRKNQVFLNVSDLPPFTRGAFVLDKVGLPNFRTGP</sequence>
<keyword evidence="3" id="KW-1185">Reference proteome</keyword>
<evidence type="ECO:0000259" key="1">
    <source>
        <dbReference type="Pfam" id="PF13456"/>
    </source>
</evidence>